<comment type="subcellular location">
    <subcellularLocation>
        <location evidence="1 6">Nucleus</location>
    </subcellularLocation>
</comment>
<accession>A0ABQ7NDU1</accession>
<evidence type="ECO:0000256" key="6">
    <source>
        <dbReference type="RuleBase" id="RU367028"/>
    </source>
</evidence>
<keyword evidence="5 6" id="KW-0539">Nucleus</keyword>
<dbReference type="NCBIfam" id="TIGR01568">
    <property type="entry name" value="A_thal_3678"/>
    <property type="match status" value="1"/>
</dbReference>
<feature type="region of interest" description="Disordered" evidence="7">
    <location>
        <begin position="190"/>
        <end position="213"/>
    </location>
</feature>
<evidence type="ECO:0000256" key="5">
    <source>
        <dbReference type="ARBA" id="ARBA00023242"/>
    </source>
</evidence>
<evidence type="ECO:0000313" key="9">
    <source>
        <dbReference type="EMBL" id="KAG5409052.1"/>
    </source>
</evidence>
<organism evidence="9 10">
    <name type="scientific">Brassica rapa subsp. trilocularis</name>
    <dbReference type="NCBI Taxonomy" id="1813537"/>
    <lineage>
        <taxon>Eukaryota</taxon>
        <taxon>Viridiplantae</taxon>
        <taxon>Streptophyta</taxon>
        <taxon>Embryophyta</taxon>
        <taxon>Tracheophyta</taxon>
        <taxon>Spermatophyta</taxon>
        <taxon>Magnoliopsida</taxon>
        <taxon>eudicotyledons</taxon>
        <taxon>Gunneridae</taxon>
        <taxon>Pentapetalae</taxon>
        <taxon>rosids</taxon>
        <taxon>malvids</taxon>
        <taxon>Brassicales</taxon>
        <taxon>Brassicaceae</taxon>
        <taxon>Brassiceae</taxon>
        <taxon>Brassica</taxon>
    </lineage>
</organism>
<evidence type="ECO:0000259" key="8">
    <source>
        <dbReference type="PROSITE" id="PS51754"/>
    </source>
</evidence>
<proteinExistence type="predicted"/>
<keyword evidence="10" id="KW-1185">Reference proteome</keyword>
<comment type="function">
    <text evidence="6">Transcriptional repressor that regulates multiple aspects of plant growth and development.</text>
</comment>
<dbReference type="PANTHER" id="PTHR33057">
    <property type="entry name" value="TRANSCRIPTION REPRESSOR OFP7-RELATED"/>
    <property type="match status" value="1"/>
</dbReference>
<evidence type="ECO:0000256" key="4">
    <source>
        <dbReference type="ARBA" id="ARBA00023163"/>
    </source>
</evidence>
<name>A0ABQ7NDU1_BRACM</name>
<evidence type="ECO:0000256" key="3">
    <source>
        <dbReference type="ARBA" id="ARBA00023015"/>
    </source>
</evidence>
<keyword evidence="4 6" id="KW-0804">Transcription</keyword>
<dbReference type="EMBL" id="JADBGQ010000002">
    <property type="protein sequence ID" value="KAG5409052.1"/>
    <property type="molecule type" value="Genomic_DNA"/>
</dbReference>
<sequence length="347" mass="39036">MGLSLKQKLVLLQVTSNTLSSYRDPTLVNCLKMFRQAHQRSSTHYLWRCGYCIYRQTNDVAPRVTFVWHSLHPMNLENTISPVMHSKLATYALCLTHGSTSSKESAEVAENAFLLPNTSPPLMLIPQESSVKLFFFLHLFITLKLSSSSLNSHVTLTTYRNHRSVLTSANAIILDPPLNSHVSLTSSWNHRSKSTVGSSSKPVSSSPSDQNYGFSHELESKSVDIKALNRVDSEDPSISDNSSPVLVETAKIRANSPKIARRKTKGRTSYTSKRKGNSESIAIVLTSVDPERDFRESMVEMIVENKMKEQTDLEDLLACYLSLNSSEYHDIIIKAFEKTWFHLTHLT</sequence>
<dbReference type="InterPro" id="IPR006458">
    <property type="entry name" value="Ovate_C"/>
</dbReference>
<dbReference type="Pfam" id="PF04844">
    <property type="entry name" value="Ovate"/>
    <property type="match status" value="1"/>
</dbReference>
<comment type="caution">
    <text evidence="9">The sequence shown here is derived from an EMBL/GenBank/DDBJ whole genome shotgun (WGS) entry which is preliminary data.</text>
</comment>
<evidence type="ECO:0000256" key="2">
    <source>
        <dbReference type="ARBA" id="ARBA00022491"/>
    </source>
</evidence>
<keyword evidence="3 6" id="KW-0805">Transcription regulation</keyword>
<reference evidence="9 10" key="1">
    <citation type="submission" date="2021-03" db="EMBL/GenBank/DDBJ databases">
        <authorList>
            <person name="King G.J."/>
            <person name="Bancroft I."/>
            <person name="Baten A."/>
            <person name="Bloomfield J."/>
            <person name="Borpatragohain P."/>
            <person name="He Z."/>
            <person name="Irish N."/>
            <person name="Irwin J."/>
            <person name="Liu K."/>
            <person name="Mauleon R.P."/>
            <person name="Moore J."/>
            <person name="Morris R."/>
            <person name="Ostergaard L."/>
            <person name="Wang B."/>
            <person name="Wells R."/>
        </authorList>
    </citation>
    <scope>NUCLEOTIDE SEQUENCE [LARGE SCALE GENOMIC DNA]</scope>
    <source>
        <strain evidence="9">R-o-18</strain>
        <tissue evidence="9">Leaf</tissue>
    </source>
</reference>
<dbReference type="PROSITE" id="PS51754">
    <property type="entry name" value="OVATE"/>
    <property type="match status" value="1"/>
</dbReference>
<evidence type="ECO:0000313" key="10">
    <source>
        <dbReference type="Proteomes" id="UP000823674"/>
    </source>
</evidence>
<protein>
    <recommendedName>
        <fullName evidence="6">Transcription repressor</fullName>
    </recommendedName>
    <alternativeName>
        <fullName evidence="6">Ovate family protein</fullName>
    </alternativeName>
</protein>
<feature type="domain" description="OVATE" evidence="8">
    <location>
        <begin position="283"/>
        <end position="342"/>
    </location>
</feature>
<feature type="compositionally biased region" description="Low complexity" evidence="7">
    <location>
        <begin position="194"/>
        <end position="208"/>
    </location>
</feature>
<evidence type="ECO:0000256" key="7">
    <source>
        <dbReference type="SAM" id="MobiDB-lite"/>
    </source>
</evidence>
<evidence type="ECO:0000256" key="1">
    <source>
        <dbReference type="ARBA" id="ARBA00004123"/>
    </source>
</evidence>
<dbReference type="Proteomes" id="UP000823674">
    <property type="component" value="Chromosome A02"/>
</dbReference>
<dbReference type="PANTHER" id="PTHR33057:SF128">
    <property type="entry name" value="TRANSCRIPTION REPRESSOR OFP3"/>
    <property type="match status" value="1"/>
</dbReference>
<gene>
    <name evidence="9" type="primary">A02p013260.1_BraROA</name>
    <name evidence="9" type="ORF">IGI04_005371</name>
</gene>
<dbReference type="InterPro" id="IPR038933">
    <property type="entry name" value="Ovate"/>
</dbReference>
<keyword evidence="2 6" id="KW-0678">Repressor</keyword>